<dbReference type="STRING" id="42253.NITMOv2_4140"/>
<protein>
    <submittedName>
        <fullName evidence="2">Pyridoxamine 5'-phosphate oxidase-related FMN-binding</fullName>
    </submittedName>
</protein>
<dbReference type="Proteomes" id="UP000069205">
    <property type="component" value="Chromosome"/>
</dbReference>
<dbReference type="Gene3D" id="2.30.110.10">
    <property type="entry name" value="Electron Transport, Fmn-binding Protein, Chain A"/>
    <property type="match status" value="1"/>
</dbReference>
<accession>A0A0K2GIT4</accession>
<dbReference type="KEGG" id="nmv:NITMOv2_4140"/>
<dbReference type="PANTHER" id="PTHR42815:SF2">
    <property type="entry name" value="FAD-BINDING, PUTATIVE (AFU_ORTHOLOGUE AFUA_6G07600)-RELATED"/>
    <property type="match status" value="1"/>
</dbReference>
<dbReference type="Pfam" id="PF01243">
    <property type="entry name" value="PNPOx_N"/>
    <property type="match status" value="1"/>
</dbReference>
<reference evidence="2 3" key="1">
    <citation type="journal article" date="2015" name="Proc. Natl. Acad. Sci. U.S.A.">
        <title>Expanded metabolic versatility of ubiquitous nitrite-oxidizing bacteria from the genus Nitrospira.</title>
        <authorList>
            <person name="Koch H."/>
            <person name="Lucker S."/>
            <person name="Albertsen M."/>
            <person name="Kitzinger K."/>
            <person name="Herbold C."/>
            <person name="Spieck E."/>
            <person name="Nielsen P.H."/>
            <person name="Wagner M."/>
            <person name="Daims H."/>
        </authorList>
    </citation>
    <scope>NUCLEOTIDE SEQUENCE [LARGE SCALE GENOMIC DNA]</scope>
    <source>
        <strain evidence="2 3">NSP M-1</strain>
    </source>
</reference>
<evidence type="ECO:0000259" key="1">
    <source>
        <dbReference type="Pfam" id="PF01243"/>
    </source>
</evidence>
<gene>
    <name evidence="2" type="ORF">NITMOv2_4140</name>
</gene>
<dbReference type="AlphaFoldDB" id="A0A0K2GIT4"/>
<feature type="domain" description="Pyridoxamine 5'-phosphate oxidase N-terminal" evidence="1">
    <location>
        <begin position="39"/>
        <end position="137"/>
    </location>
</feature>
<dbReference type="PATRIC" id="fig|42253.5.peg.4087"/>
<dbReference type="SUPFAM" id="SSF50475">
    <property type="entry name" value="FMN-binding split barrel"/>
    <property type="match status" value="1"/>
</dbReference>
<dbReference type="RefSeq" id="WP_053381368.1">
    <property type="nucleotide sequence ID" value="NZ_CP011801.1"/>
</dbReference>
<dbReference type="PANTHER" id="PTHR42815">
    <property type="entry name" value="FAD-BINDING, PUTATIVE (AFU_ORTHOLOGUE AFUA_6G07600)-RELATED"/>
    <property type="match status" value="1"/>
</dbReference>
<sequence>MAATYLHVTMTDSVRRAQERYYGHAAAITDAHGRDPLGEAEARFIADRDSFYLGSVSEHGWPYVQHRGGPKGFLKVLDPGTLAFADYRGNRQLLSTGNLHANDRVALFLMDYKNRARLKILGHARVEDVRDNQALAVRLAQRDGLAKAERIIIIDVVSYDWNCPKYITPRYSIEEVEESIGPLKSRIAELEAQLRSLQA</sequence>
<keyword evidence="3" id="KW-1185">Reference proteome</keyword>
<proteinExistence type="predicted"/>
<evidence type="ECO:0000313" key="2">
    <source>
        <dbReference type="EMBL" id="ALA60522.1"/>
    </source>
</evidence>
<dbReference type="OrthoDB" id="9796486at2"/>
<dbReference type="EMBL" id="CP011801">
    <property type="protein sequence ID" value="ALA60522.1"/>
    <property type="molecule type" value="Genomic_DNA"/>
</dbReference>
<name>A0A0K2GIT4_NITMO</name>
<dbReference type="InterPro" id="IPR012349">
    <property type="entry name" value="Split_barrel_FMN-bd"/>
</dbReference>
<dbReference type="InterPro" id="IPR011576">
    <property type="entry name" value="Pyridox_Oxase_N"/>
</dbReference>
<evidence type="ECO:0000313" key="3">
    <source>
        <dbReference type="Proteomes" id="UP000069205"/>
    </source>
</evidence>
<organism evidence="2 3">
    <name type="scientific">Nitrospira moscoviensis</name>
    <dbReference type="NCBI Taxonomy" id="42253"/>
    <lineage>
        <taxon>Bacteria</taxon>
        <taxon>Pseudomonadati</taxon>
        <taxon>Nitrospirota</taxon>
        <taxon>Nitrospiria</taxon>
        <taxon>Nitrospirales</taxon>
        <taxon>Nitrospiraceae</taxon>
        <taxon>Nitrospira</taxon>
    </lineage>
</organism>